<dbReference type="InterPro" id="IPR000254">
    <property type="entry name" value="CBD"/>
</dbReference>
<dbReference type="InterPro" id="IPR051058">
    <property type="entry name" value="GDSL_Est/Lipase"/>
</dbReference>
<dbReference type="InterPro" id="IPR036514">
    <property type="entry name" value="SGNH_hydro_sf"/>
</dbReference>
<dbReference type="SUPFAM" id="SSF52266">
    <property type="entry name" value="SGNH hydrolase"/>
    <property type="match status" value="1"/>
</dbReference>
<dbReference type="SUPFAM" id="SSF57180">
    <property type="entry name" value="Cellulose-binding domain"/>
    <property type="match status" value="1"/>
</dbReference>
<reference evidence="6 7" key="1">
    <citation type="journal article" date="2019" name="Fungal Biol. Biotechnol.">
        <title>Draft genome sequence of fastidious pathogen Ceratobasidium theobromae, which causes vascular-streak dieback in Theobroma cacao.</title>
        <authorList>
            <person name="Ali S.S."/>
            <person name="Asman A."/>
            <person name="Shao J."/>
            <person name="Firmansyah A.P."/>
            <person name="Susilo A.W."/>
            <person name="Rosmana A."/>
            <person name="McMahon P."/>
            <person name="Junaid M."/>
            <person name="Guest D."/>
            <person name="Kheng T.Y."/>
            <person name="Meinhardt L.W."/>
            <person name="Bailey B.A."/>
        </authorList>
    </citation>
    <scope>NUCLEOTIDE SEQUENCE [LARGE SCALE GENOMIC DNA]</scope>
    <source>
        <strain evidence="6 7">CT2</strain>
    </source>
</reference>
<evidence type="ECO:0000313" key="6">
    <source>
        <dbReference type="EMBL" id="KAB5594635.1"/>
    </source>
</evidence>
<dbReference type="GO" id="GO:0005975">
    <property type="term" value="P:carbohydrate metabolic process"/>
    <property type="evidence" value="ECO:0007669"/>
    <property type="project" value="InterPro"/>
</dbReference>
<accession>A0A5N5QSB5</accession>
<feature type="chain" id="PRO_5024363333" evidence="4">
    <location>
        <begin position="22"/>
        <end position="367"/>
    </location>
</feature>
<dbReference type="GO" id="GO:0005576">
    <property type="term" value="C:extracellular region"/>
    <property type="evidence" value="ECO:0007669"/>
    <property type="project" value="InterPro"/>
</dbReference>
<dbReference type="PANTHER" id="PTHR45648">
    <property type="entry name" value="GDSL LIPASE/ACYLHYDROLASE FAMILY PROTEIN (AFU_ORTHOLOGUE AFUA_4G14700)"/>
    <property type="match status" value="1"/>
</dbReference>
<dbReference type="InterPro" id="IPR001087">
    <property type="entry name" value="GDSL"/>
</dbReference>
<sequence length="367" mass="38834">MSRVSVLSAITCVALASGVAAQQALYAQCGGLNWTGGTTCVAGATCIKQNDWYSQCLPGTATTVSSTTTSTSTSTTRVTTSTPTTTTTSPSAPAPTGVKYWFSFGDSYTQTGFDISGTLPAVGNALGNPTYPGYTACGSVPNWVDLVTVKYNTSTLLTYNFAYGGATIDANLVTPYTSTVQSLTDQVNIFLNHTSAAPWTSANSLFSVFIGINDIGNSWYQSGDRAAFSDTLLNAYFALIQKLYNVGARNFLFVNVPHVDRSPLMLASDQASRTAEAAVIDGFNTKLAARASAYASANSGVKTWVYDSATKINTLLDSPTTYGFQDATSYGDASNLMWCNNYHISSGVHDYLAKDVAALLKGSFTRH</sequence>
<evidence type="ECO:0000313" key="7">
    <source>
        <dbReference type="Proteomes" id="UP000383932"/>
    </source>
</evidence>
<dbReference type="PANTHER" id="PTHR45648:SF85">
    <property type="entry name" value="A, PUTATIVE (AFU_ORTHOLOGUE AFUA_2G10760)-RELATED"/>
    <property type="match status" value="1"/>
</dbReference>
<keyword evidence="2" id="KW-0378">Hydrolase</keyword>
<evidence type="ECO:0000256" key="4">
    <source>
        <dbReference type="SAM" id="SignalP"/>
    </source>
</evidence>
<dbReference type="Pfam" id="PF00734">
    <property type="entry name" value="CBM_1"/>
    <property type="match status" value="1"/>
</dbReference>
<dbReference type="PROSITE" id="PS00562">
    <property type="entry name" value="CBM1_1"/>
    <property type="match status" value="1"/>
</dbReference>
<feature type="domain" description="CBM1" evidence="5">
    <location>
        <begin position="21"/>
        <end position="57"/>
    </location>
</feature>
<comment type="caution">
    <text evidence="6">The sequence shown here is derived from an EMBL/GenBank/DDBJ whole genome shotgun (WGS) entry which is preliminary data.</text>
</comment>
<dbReference type="Proteomes" id="UP000383932">
    <property type="component" value="Unassembled WGS sequence"/>
</dbReference>
<dbReference type="GO" id="GO:0030248">
    <property type="term" value="F:cellulose binding"/>
    <property type="evidence" value="ECO:0007669"/>
    <property type="project" value="InterPro"/>
</dbReference>
<dbReference type="OrthoDB" id="1600564at2759"/>
<dbReference type="SMART" id="SM00236">
    <property type="entry name" value="fCBD"/>
    <property type="match status" value="1"/>
</dbReference>
<dbReference type="PROSITE" id="PS51164">
    <property type="entry name" value="CBM1_2"/>
    <property type="match status" value="1"/>
</dbReference>
<evidence type="ECO:0000256" key="3">
    <source>
        <dbReference type="SAM" id="MobiDB-lite"/>
    </source>
</evidence>
<dbReference type="GO" id="GO:0016788">
    <property type="term" value="F:hydrolase activity, acting on ester bonds"/>
    <property type="evidence" value="ECO:0007669"/>
    <property type="project" value="InterPro"/>
</dbReference>
<proteinExistence type="predicted"/>
<organism evidence="6 7">
    <name type="scientific">Ceratobasidium theobromae</name>
    <dbReference type="NCBI Taxonomy" id="1582974"/>
    <lineage>
        <taxon>Eukaryota</taxon>
        <taxon>Fungi</taxon>
        <taxon>Dikarya</taxon>
        <taxon>Basidiomycota</taxon>
        <taxon>Agaricomycotina</taxon>
        <taxon>Agaricomycetes</taxon>
        <taxon>Cantharellales</taxon>
        <taxon>Ceratobasidiaceae</taxon>
        <taxon>Ceratobasidium</taxon>
    </lineage>
</organism>
<protein>
    <submittedName>
        <fullName evidence="6">Exoglucanase 3</fullName>
    </submittedName>
</protein>
<name>A0A5N5QSB5_9AGAM</name>
<dbReference type="AlphaFoldDB" id="A0A5N5QSB5"/>
<evidence type="ECO:0000259" key="5">
    <source>
        <dbReference type="PROSITE" id="PS51164"/>
    </source>
</evidence>
<evidence type="ECO:0000256" key="2">
    <source>
        <dbReference type="ARBA" id="ARBA00022801"/>
    </source>
</evidence>
<gene>
    <name evidence="6" type="ORF">CTheo_1957</name>
</gene>
<feature type="signal peptide" evidence="4">
    <location>
        <begin position="1"/>
        <end position="21"/>
    </location>
</feature>
<dbReference type="EMBL" id="SSOP01000018">
    <property type="protein sequence ID" value="KAB5594635.1"/>
    <property type="molecule type" value="Genomic_DNA"/>
</dbReference>
<feature type="region of interest" description="Disordered" evidence="3">
    <location>
        <begin position="62"/>
        <end position="91"/>
    </location>
</feature>
<keyword evidence="7" id="KW-1185">Reference proteome</keyword>
<evidence type="ECO:0000256" key="1">
    <source>
        <dbReference type="ARBA" id="ARBA00022729"/>
    </source>
</evidence>
<dbReference type="CDD" id="cd01846">
    <property type="entry name" value="fatty_acyltransferase_like"/>
    <property type="match status" value="1"/>
</dbReference>
<dbReference type="InterPro" id="IPR035971">
    <property type="entry name" value="CBD_sf"/>
</dbReference>
<dbReference type="Pfam" id="PF00657">
    <property type="entry name" value="Lipase_GDSL"/>
    <property type="match status" value="1"/>
</dbReference>
<keyword evidence="1 4" id="KW-0732">Signal</keyword>
<dbReference type="Gene3D" id="3.40.50.1110">
    <property type="entry name" value="SGNH hydrolase"/>
    <property type="match status" value="1"/>
</dbReference>